<dbReference type="HAMAP" id="MF_00195">
    <property type="entry name" value="GTPase_Der"/>
    <property type="match status" value="1"/>
</dbReference>
<dbReference type="InterPro" id="IPR032859">
    <property type="entry name" value="KH_dom-like"/>
</dbReference>
<dbReference type="GO" id="GO:0043022">
    <property type="term" value="F:ribosome binding"/>
    <property type="evidence" value="ECO:0007669"/>
    <property type="project" value="TreeGrafter"/>
</dbReference>
<keyword evidence="4 10" id="KW-0677">Repeat</keyword>
<evidence type="ECO:0000256" key="5">
    <source>
        <dbReference type="ARBA" id="ARBA00022741"/>
    </source>
</evidence>
<dbReference type="InterPro" id="IPR015946">
    <property type="entry name" value="KH_dom-like_a/b"/>
</dbReference>
<accession>A0A4R1FBX8</accession>
<comment type="subunit">
    <text evidence="8">Associates with the 50S ribosomal subunit.</text>
</comment>
<dbReference type="RefSeq" id="WP_131903964.1">
    <property type="nucleotide sequence ID" value="NZ_BAAAFU010000008.1"/>
</dbReference>
<evidence type="ECO:0000256" key="1">
    <source>
        <dbReference type="ARBA" id="ARBA00008279"/>
    </source>
</evidence>
<dbReference type="AlphaFoldDB" id="A0A4R1FBX8"/>
<dbReference type="GO" id="GO:0005525">
    <property type="term" value="F:GTP binding"/>
    <property type="evidence" value="ECO:0007669"/>
    <property type="project" value="UniProtKB-UniRule"/>
</dbReference>
<evidence type="ECO:0000256" key="4">
    <source>
        <dbReference type="ARBA" id="ARBA00022737"/>
    </source>
</evidence>
<keyword evidence="14" id="KW-1185">Reference proteome</keyword>
<evidence type="ECO:0000256" key="10">
    <source>
        <dbReference type="RuleBase" id="RU004481"/>
    </source>
</evidence>
<feature type="binding site" evidence="8">
    <location>
        <begin position="302"/>
        <end position="305"/>
    </location>
    <ligand>
        <name>GTP</name>
        <dbReference type="ChEBI" id="CHEBI:37565"/>
        <label>2</label>
    </ligand>
</feature>
<evidence type="ECO:0000256" key="8">
    <source>
        <dbReference type="HAMAP-Rule" id="MF_00195"/>
    </source>
</evidence>
<dbReference type="SUPFAM" id="SSF52540">
    <property type="entry name" value="P-loop containing nucleoside triphosphate hydrolases"/>
    <property type="match status" value="2"/>
</dbReference>
<dbReference type="NCBIfam" id="TIGR03594">
    <property type="entry name" value="GTPase_EngA"/>
    <property type="match status" value="1"/>
</dbReference>
<feature type="binding site" evidence="8">
    <location>
        <begin position="190"/>
        <end position="197"/>
    </location>
    <ligand>
        <name>GTP</name>
        <dbReference type="ChEBI" id="CHEBI:37565"/>
        <label>2</label>
    </ligand>
</feature>
<organism evidence="13 14">
    <name type="scientific">Cocleimonas flava</name>
    <dbReference type="NCBI Taxonomy" id="634765"/>
    <lineage>
        <taxon>Bacteria</taxon>
        <taxon>Pseudomonadati</taxon>
        <taxon>Pseudomonadota</taxon>
        <taxon>Gammaproteobacteria</taxon>
        <taxon>Thiotrichales</taxon>
        <taxon>Thiotrichaceae</taxon>
        <taxon>Cocleimonas</taxon>
    </lineage>
</organism>
<dbReference type="InterPro" id="IPR005225">
    <property type="entry name" value="Small_GTP-bd"/>
</dbReference>
<dbReference type="Gene3D" id="3.40.50.300">
    <property type="entry name" value="P-loop containing nucleotide triphosphate hydrolases"/>
    <property type="match status" value="2"/>
</dbReference>
<dbReference type="InterPro" id="IPR031166">
    <property type="entry name" value="G_ENGA"/>
</dbReference>
<feature type="domain" description="EngA-type G" evidence="12">
    <location>
        <begin position="184"/>
        <end position="357"/>
    </location>
</feature>
<dbReference type="OrthoDB" id="9805918at2"/>
<dbReference type="GO" id="GO:0042254">
    <property type="term" value="P:ribosome biogenesis"/>
    <property type="evidence" value="ECO:0007669"/>
    <property type="project" value="UniProtKB-KW"/>
</dbReference>
<evidence type="ECO:0000256" key="3">
    <source>
        <dbReference type="ARBA" id="ARBA00022517"/>
    </source>
</evidence>
<dbReference type="InterPro" id="IPR016484">
    <property type="entry name" value="GTPase_Der"/>
</dbReference>
<feature type="binding site" evidence="8">
    <location>
        <begin position="124"/>
        <end position="127"/>
    </location>
    <ligand>
        <name>GTP</name>
        <dbReference type="ChEBI" id="CHEBI:37565"/>
        <label>1</label>
    </ligand>
</feature>
<evidence type="ECO:0000259" key="12">
    <source>
        <dbReference type="PROSITE" id="PS51712"/>
    </source>
</evidence>
<name>A0A4R1FBX8_9GAMM</name>
<reference evidence="13 14" key="1">
    <citation type="submission" date="2019-03" db="EMBL/GenBank/DDBJ databases">
        <title>Genomic Encyclopedia of Type Strains, Phase IV (KMG-IV): sequencing the most valuable type-strain genomes for metagenomic binning, comparative biology and taxonomic classification.</title>
        <authorList>
            <person name="Goeker M."/>
        </authorList>
    </citation>
    <scope>NUCLEOTIDE SEQUENCE [LARGE SCALE GENOMIC DNA]</scope>
    <source>
        <strain evidence="13 14">DSM 24830</strain>
    </source>
</reference>
<keyword evidence="5 8" id="KW-0547">Nucleotide-binding</keyword>
<dbReference type="InterPro" id="IPR027417">
    <property type="entry name" value="P-loop_NTPase"/>
</dbReference>
<dbReference type="CDD" id="cd01895">
    <property type="entry name" value="EngA2"/>
    <property type="match status" value="1"/>
</dbReference>
<sequence>MKPVFALVGRPNVGKSTLFNRLTKSRDALVADFPGLTRDRKYGQGVLGTDNNEIERDYLVIDTGGLSGDDAGIDEYMANQTWLAVDEANTVLFMVDGREGLTPADHLVADRLRKAGKTVYLVVNKTDAVDPEQAKAEFYQLGFKDVFAIAAAHGRGVTSMIEKLLEKFPVEEEETIPEEHADSIRIAFVGRPNVGKSTLINRIMGEERVVAFDKPGTTRDSIYVPYERDGKKYTLIDTAGVRRRGKVKEAIETFSIIKTLEAIKQAHVVIMLLDAHETITDQDAHLLGLILDAGRSLVVAINKWDGLDEYAKDQIKVKLEVKLPFLDFADKHFISALHGTGVGHLYKSVHEAYDSAMLDVPTARMTRILQTATEAHQLPIVATRRIKLRYAHQGGSNPFTVIIHGNQTNRVPGSYKRYLMNYFRETLKLKGTQVKIEFKTGENPFEGKDDKRAKLSPSQMFRKRKKSPHAAKINKTSKKKK</sequence>
<dbReference type="NCBIfam" id="TIGR00231">
    <property type="entry name" value="small_GTP"/>
    <property type="match status" value="2"/>
</dbReference>
<feature type="domain" description="EngA-type G" evidence="12">
    <location>
        <begin position="3"/>
        <end position="172"/>
    </location>
</feature>
<evidence type="ECO:0000313" key="13">
    <source>
        <dbReference type="EMBL" id="TCJ88251.1"/>
    </source>
</evidence>
<evidence type="ECO:0000313" key="14">
    <source>
        <dbReference type="Proteomes" id="UP000294887"/>
    </source>
</evidence>
<feature type="region of interest" description="Disordered" evidence="11">
    <location>
        <begin position="441"/>
        <end position="481"/>
    </location>
</feature>
<feature type="binding site" evidence="8">
    <location>
        <begin position="237"/>
        <end position="241"/>
    </location>
    <ligand>
        <name>GTP</name>
        <dbReference type="ChEBI" id="CHEBI:37565"/>
        <label>2</label>
    </ligand>
</feature>
<evidence type="ECO:0000256" key="11">
    <source>
        <dbReference type="SAM" id="MobiDB-lite"/>
    </source>
</evidence>
<feature type="compositionally biased region" description="Basic and acidic residues" evidence="11">
    <location>
        <begin position="441"/>
        <end position="453"/>
    </location>
</feature>
<evidence type="ECO:0000256" key="9">
    <source>
        <dbReference type="PROSITE-ProRule" id="PRU01049"/>
    </source>
</evidence>
<dbReference type="FunFam" id="3.30.300.20:FF:000004">
    <property type="entry name" value="GTPase Der"/>
    <property type="match status" value="1"/>
</dbReference>
<dbReference type="EMBL" id="SMFQ01000002">
    <property type="protein sequence ID" value="TCJ88251.1"/>
    <property type="molecule type" value="Genomic_DNA"/>
</dbReference>
<dbReference type="Pfam" id="PF14714">
    <property type="entry name" value="KH_dom-like"/>
    <property type="match status" value="1"/>
</dbReference>
<evidence type="ECO:0000256" key="6">
    <source>
        <dbReference type="ARBA" id="ARBA00023134"/>
    </source>
</evidence>
<dbReference type="FunFam" id="3.40.50.300:FF:000040">
    <property type="entry name" value="GTPase Der"/>
    <property type="match status" value="1"/>
</dbReference>
<dbReference type="Pfam" id="PF01926">
    <property type="entry name" value="MMR_HSR1"/>
    <property type="match status" value="2"/>
</dbReference>
<comment type="similarity">
    <text evidence="1 8 9 10">Belongs to the TRAFAC class TrmE-Era-EngA-EngB-Septin-like GTPase superfamily. EngA (Der) GTPase family.</text>
</comment>
<dbReference type="FunFam" id="3.40.50.300:FF:000057">
    <property type="entry name" value="GTPase Der"/>
    <property type="match status" value="1"/>
</dbReference>
<comment type="function">
    <text evidence="8 10">GTPase that plays an essential role in the late steps of ribosome biogenesis.</text>
</comment>
<dbReference type="PANTHER" id="PTHR43834">
    <property type="entry name" value="GTPASE DER"/>
    <property type="match status" value="1"/>
</dbReference>
<gene>
    <name evidence="8" type="primary">der</name>
    <name evidence="13" type="ORF">EV695_0091</name>
</gene>
<evidence type="ECO:0000256" key="7">
    <source>
        <dbReference type="ARBA" id="ARBA00032345"/>
    </source>
</evidence>
<dbReference type="InterPro" id="IPR006073">
    <property type="entry name" value="GTP-bd"/>
</dbReference>
<dbReference type="PRINTS" id="PR00326">
    <property type="entry name" value="GTP1OBG"/>
</dbReference>
<dbReference type="Proteomes" id="UP000294887">
    <property type="component" value="Unassembled WGS sequence"/>
</dbReference>
<protein>
    <recommendedName>
        <fullName evidence="2 8">GTPase Der</fullName>
    </recommendedName>
    <alternativeName>
        <fullName evidence="7 8">GTP-binding protein EngA</fullName>
    </alternativeName>
</protein>
<proteinExistence type="inferred from homology"/>
<keyword evidence="6 8" id="KW-0342">GTP-binding</keyword>
<dbReference type="Gene3D" id="3.30.300.20">
    <property type="match status" value="1"/>
</dbReference>
<dbReference type="PROSITE" id="PS51712">
    <property type="entry name" value="G_ENGA"/>
    <property type="match status" value="2"/>
</dbReference>
<keyword evidence="3 8" id="KW-0690">Ribosome biogenesis</keyword>
<feature type="binding site" evidence="8">
    <location>
        <begin position="9"/>
        <end position="16"/>
    </location>
    <ligand>
        <name>GTP</name>
        <dbReference type="ChEBI" id="CHEBI:37565"/>
        <label>1</label>
    </ligand>
</feature>
<feature type="binding site" evidence="8">
    <location>
        <begin position="62"/>
        <end position="66"/>
    </location>
    <ligand>
        <name>GTP</name>
        <dbReference type="ChEBI" id="CHEBI:37565"/>
        <label>1</label>
    </ligand>
</feature>
<dbReference type="CDD" id="cd01894">
    <property type="entry name" value="EngA1"/>
    <property type="match status" value="1"/>
</dbReference>
<comment type="caution">
    <text evidence="13">The sequence shown here is derived from an EMBL/GenBank/DDBJ whole genome shotgun (WGS) entry which is preliminary data.</text>
</comment>
<dbReference type="PANTHER" id="PTHR43834:SF6">
    <property type="entry name" value="GTPASE DER"/>
    <property type="match status" value="1"/>
</dbReference>
<dbReference type="PIRSF" id="PIRSF006485">
    <property type="entry name" value="GTP-binding_EngA"/>
    <property type="match status" value="1"/>
</dbReference>
<evidence type="ECO:0000256" key="2">
    <source>
        <dbReference type="ARBA" id="ARBA00020953"/>
    </source>
</evidence>